<evidence type="ECO:0000256" key="2">
    <source>
        <dbReference type="SAM" id="Phobius"/>
    </source>
</evidence>
<dbReference type="Gene3D" id="3.30.1330.40">
    <property type="entry name" value="RutC-like"/>
    <property type="match status" value="1"/>
</dbReference>
<keyword evidence="2" id="KW-0812">Transmembrane</keyword>
<evidence type="ECO:0000256" key="1">
    <source>
        <dbReference type="ARBA" id="ARBA00010552"/>
    </source>
</evidence>
<dbReference type="Proteomes" id="UP001157914">
    <property type="component" value="Unassembled WGS sequence"/>
</dbReference>
<accession>A0ABY1N5X9</accession>
<feature type="transmembrane region" description="Helical" evidence="2">
    <location>
        <begin position="36"/>
        <end position="57"/>
    </location>
</feature>
<reference evidence="3 4" key="1">
    <citation type="submission" date="2017-05" db="EMBL/GenBank/DDBJ databases">
        <authorList>
            <person name="Varghese N."/>
            <person name="Submissions S."/>
        </authorList>
    </citation>
    <scope>NUCLEOTIDE SEQUENCE [LARGE SCALE GENOMIC DNA]</scope>
    <source>
        <strain evidence="3 4">DSM 15949</strain>
    </source>
</reference>
<dbReference type="RefSeq" id="WP_208997080.1">
    <property type="nucleotide sequence ID" value="NZ_BAAAEA010000001.1"/>
</dbReference>
<sequence length="207" mass="22217">MRQRLIATTLMSFGLSFLMSCWVTFINLGWSGQFPVQWMSAFKLAWPAAAVIAFVIGPPVQKAAAFMANPKSQQVAAAPKENVMPVTRQNFEELGLPVGPYTHAVKAGSLLYTSGFTAFGTPAQPADAKTQTLAVLDQLELVAERSGTSMKELVKVTIFAISPEDIPGIRDALAARYQDDVPASSLVLVAGLFAPDLKVEIEAVFAL</sequence>
<dbReference type="EMBL" id="FXTT01000001">
    <property type="protein sequence ID" value="SMP01155.1"/>
    <property type="molecule type" value="Genomic_DNA"/>
</dbReference>
<comment type="similarity">
    <text evidence="1">Belongs to the RutC family.</text>
</comment>
<gene>
    <name evidence="3" type="ORF">SAMN06265374_0327</name>
</gene>
<keyword evidence="2" id="KW-0472">Membrane</keyword>
<dbReference type="PANTHER" id="PTHR11803:SF58">
    <property type="entry name" value="PROTEIN HMF1-RELATED"/>
    <property type="match status" value="1"/>
</dbReference>
<dbReference type="CDD" id="cd00448">
    <property type="entry name" value="YjgF_YER057c_UK114_family"/>
    <property type="match status" value="1"/>
</dbReference>
<dbReference type="Pfam" id="PF11391">
    <property type="entry name" value="DUF2798"/>
    <property type="match status" value="1"/>
</dbReference>
<evidence type="ECO:0000313" key="4">
    <source>
        <dbReference type="Proteomes" id="UP001157914"/>
    </source>
</evidence>
<dbReference type="InterPro" id="IPR006175">
    <property type="entry name" value="YjgF/YER057c/UK114"/>
</dbReference>
<organism evidence="3 4">
    <name type="scientific">Roseibium denhamense</name>
    <dbReference type="NCBI Taxonomy" id="76305"/>
    <lineage>
        <taxon>Bacteria</taxon>
        <taxon>Pseudomonadati</taxon>
        <taxon>Pseudomonadota</taxon>
        <taxon>Alphaproteobacteria</taxon>
        <taxon>Hyphomicrobiales</taxon>
        <taxon>Stappiaceae</taxon>
        <taxon>Roseibium</taxon>
    </lineage>
</organism>
<proteinExistence type="inferred from homology"/>
<dbReference type="InterPro" id="IPR035959">
    <property type="entry name" value="RutC-like_sf"/>
</dbReference>
<protein>
    <submittedName>
        <fullName evidence="3">Enamine deaminase RidA, house cleaning of reactive enamine intermediates, YjgF/YER057c/UK114 family</fullName>
    </submittedName>
</protein>
<dbReference type="Pfam" id="PF01042">
    <property type="entry name" value="Ribonuc_L-PSP"/>
    <property type="match status" value="1"/>
</dbReference>
<dbReference type="PROSITE" id="PS51257">
    <property type="entry name" value="PROKAR_LIPOPROTEIN"/>
    <property type="match status" value="1"/>
</dbReference>
<name>A0ABY1N5X9_9HYPH</name>
<dbReference type="SUPFAM" id="SSF55298">
    <property type="entry name" value="YjgF-like"/>
    <property type="match status" value="1"/>
</dbReference>
<evidence type="ECO:0000313" key="3">
    <source>
        <dbReference type="EMBL" id="SMP01155.1"/>
    </source>
</evidence>
<keyword evidence="2" id="KW-1133">Transmembrane helix</keyword>
<keyword evidence="4" id="KW-1185">Reference proteome</keyword>
<dbReference type="InterPro" id="IPR021529">
    <property type="entry name" value="DUF2798"/>
</dbReference>
<comment type="caution">
    <text evidence="3">The sequence shown here is derived from an EMBL/GenBank/DDBJ whole genome shotgun (WGS) entry which is preliminary data.</text>
</comment>
<feature type="transmembrane region" description="Helical" evidence="2">
    <location>
        <begin position="12"/>
        <end position="30"/>
    </location>
</feature>
<dbReference type="PANTHER" id="PTHR11803">
    <property type="entry name" value="2-IMINOBUTANOATE/2-IMINOPROPANOATE DEAMINASE RIDA"/>
    <property type="match status" value="1"/>
</dbReference>